<feature type="region of interest" description="Disordered" evidence="12">
    <location>
        <begin position="556"/>
        <end position="600"/>
    </location>
</feature>
<evidence type="ECO:0000256" key="9">
    <source>
        <dbReference type="ARBA" id="ARBA00023136"/>
    </source>
</evidence>
<keyword evidence="7" id="KW-0072">Autophagy</keyword>
<reference evidence="13" key="1">
    <citation type="submission" date="2020-05" db="UniProtKB">
        <authorList>
            <consortium name="EnsemblMetazoa"/>
        </authorList>
    </citation>
    <scope>IDENTIFICATION</scope>
    <source>
        <strain evidence="13">Jacobina</strain>
    </source>
</reference>
<dbReference type="GO" id="GO:0061723">
    <property type="term" value="P:glycophagy"/>
    <property type="evidence" value="ECO:0007669"/>
    <property type="project" value="TreeGrafter"/>
</dbReference>
<evidence type="ECO:0000256" key="10">
    <source>
        <dbReference type="ARBA" id="ARBA00024479"/>
    </source>
</evidence>
<feature type="compositionally biased region" description="Acidic residues" evidence="12">
    <location>
        <begin position="16"/>
        <end position="27"/>
    </location>
</feature>
<comment type="subcellular location">
    <subcellularLocation>
        <location evidence="1">Endoplasmic reticulum membrane</location>
        <topology evidence="1">Peripheral membrane protein</topology>
    </subcellularLocation>
    <subcellularLocation>
        <location evidence="2">Preautophagosomal structure membrane</location>
        <topology evidence="2">Peripheral membrane protein</topology>
    </subcellularLocation>
</comment>
<organism evidence="13 14">
    <name type="scientific">Lutzomyia longipalpis</name>
    <name type="common">Sand fly</name>
    <dbReference type="NCBI Taxonomy" id="7200"/>
    <lineage>
        <taxon>Eukaryota</taxon>
        <taxon>Metazoa</taxon>
        <taxon>Ecdysozoa</taxon>
        <taxon>Arthropoda</taxon>
        <taxon>Hexapoda</taxon>
        <taxon>Insecta</taxon>
        <taxon>Pterygota</taxon>
        <taxon>Neoptera</taxon>
        <taxon>Endopterygota</taxon>
        <taxon>Diptera</taxon>
        <taxon>Nematocera</taxon>
        <taxon>Psychodoidea</taxon>
        <taxon>Psychodidae</taxon>
        <taxon>Lutzomyia</taxon>
        <taxon>Lutzomyia</taxon>
    </lineage>
</organism>
<dbReference type="Proteomes" id="UP000092461">
    <property type="component" value="Unassembled WGS sequence"/>
</dbReference>
<dbReference type="GO" id="GO:0061709">
    <property type="term" value="P:reticulophagy"/>
    <property type="evidence" value="ECO:0007669"/>
    <property type="project" value="TreeGrafter"/>
</dbReference>
<evidence type="ECO:0000313" key="14">
    <source>
        <dbReference type="Proteomes" id="UP000092461"/>
    </source>
</evidence>
<dbReference type="EMBL" id="AJWK01029399">
    <property type="status" value="NOT_ANNOTATED_CDS"/>
    <property type="molecule type" value="Genomic_DNA"/>
</dbReference>
<keyword evidence="6" id="KW-0256">Endoplasmic reticulum</keyword>
<name>A0A1B0CUM3_LUTLO</name>
<dbReference type="PANTHER" id="PTHR13190">
    <property type="entry name" value="AUTOPHAGY-RELATED 2, ISOFORM A"/>
    <property type="match status" value="1"/>
</dbReference>
<comment type="catalytic activity">
    <reaction evidence="11">
        <text>a 1,2-diacyl-sn-glycero-3-phosphoethanolamine(in) = a 1,2-diacyl-sn-glycero-3-phosphoethanolamine(out)</text>
        <dbReference type="Rhea" id="RHEA:38895"/>
        <dbReference type="ChEBI" id="CHEBI:64612"/>
    </reaction>
</comment>
<evidence type="ECO:0000256" key="5">
    <source>
        <dbReference type="ARBA" id="ARBA00022448"/>
    </source>
</evidence>
<evidence type="ECO:0000256" key="12">
    <source>
        <dbReference type="SAM" id="MobiDB-lite"/>
    </source>
</evidence>
<evidence type="ECO:0000256" key="3">
    <source>
        <dbReference type="ARBA" id="ARBA00009714"/>
    </source>
</evidence>
<dbReference type="PANTHER" id="PTHR13190:SF1">
    <property type="entry name" value="AUTOPHAGY-RELATED 2, ISOFORM A"/>
    <property type="match status" value="1"/>
</dbReference>
<dbReference type="GO" id="GO:0034727">
    <property type="term" value="P:piecemeal microautophagy of the nucleus"/>
    <property type="evidence" value="ECO:0007669"/>
    <property type="project" value="TreeGrafter"/>
</dbReference>
<dbReference type="GO" id="GO:0061908">
    <property type="term" value="C:phagophore"/>
    <property type="evidence" value="ECO:0007669"/>
    <property type="project" value="TreeGrafter"/>
</dbReference>
<protein>
    <recommendedName>
        <fullName evidence="4">Autophagy-related protein 2</fullName>
    </recommendedName>
</protein>
<feature type="region of interest" description="Disordered" evidence="12">
    <location>
        <begin position="1092"/>
        <end position="1120"/>
    </location>
</feature>
<accession>A0A1B0CUM3</accession>
<keyword evidence="5" id="KW-0813">Transport</keyword>
<evidence type="ECO:0000256" key="8">
    <source>
        <dbReference type="ARBA" id="ARBA00023055"/>
    </source>
</evidence>
<evidence type="ECO:0000256" key="2">
    <source>
        <dbReference type="ARBA" id="ARBA00004623"/>
    </source>
</evidence>
<evidence type="ECO:0000256" key="1">
    <source>
        <dbReference type="ARBA" id="ARBA00004406"/>
    </source>
</evidence>
<dbReference type="EMBL" id="AJWK01029397">
    <property type="status" value="NOT_ANNOTATED_CDS"/>
    <property type="molecule type" value="Genomic_DNA"/>
</dbReference>
<dbReference type="Pfam" id="PF13329">
    <property type="entry name" value="ATG2_CAD"/>
    <property type="match status" value="2"/>
</dbReference>
<evidence type="ECO:0000256" key="7">
    <source>
        <dbReference type="ARBA" id="ARBA00023006"/>
    </source>
</evidence>
<dbReference type="GO" id="GO:0000045">
    <property type="term" value="P:autophagosome assembly"/>
    <property type="evidence" value="ECO:0007669"/>
    <property type="project" value="TreeGrafter"/>
</dbReference>
<keyword evidence="8" id="KW-0445">Lipid transport</keyword>
<feature type="compositionally biased region" description="Polar residues" evidence="12">
    <location>
        <begin position="1"/>
        <end position="12"/>
    </location>
</feature>
<dbReference type="EMBL" id="AJWK01029398">
    <property type="status" value="NOT_ANNOTATED_CDS"/>
    <property type="molecule type" value="Genomic_DNA"/>
</dbReference>
<dbReference type="VEuPathDB" id="VectorBase:LLONM1_001959"/>
<dbReference type="VEuPathDB" id="VectorBase:LLOJ008658"/>
<dbReference type="GO" id="GO:0006869">
    <property type="term" value="P:lipid transport"/>
    <property type="evidence" value="ECO:0007669"/>
    <property type="project" value="UniProtKB-KW"/>
</dbReference>
<keyword evidence="9" id="KW-0472">Membrane</keyword>
<evidence type="ECO:0000256" key="11">
    <source>
        <dbReference type="ARBA" id="ARBA00024615"/>
    </source>
</evidence>
<evidence type="ECO:0000256" key="4">
    <source>
        <dbReference type="ARBA" id="ARBA00018070"/>
    </source>
</evidence>
<proteinExistence type="inferred from homology"/>
<comment type="similarity">
    <text evidence="3">Belongs to the ATG2 family.</text>
</comment>
<comment type="catalytic activity">
    <reaction evidence="10">
        <text>a 1,2-diacyl-sn-glycero-3-phospho-L-serine(in) = a 1,2-diacyl-sn-glycero-3-phospho-L-serine(out)</text>
        <dbReference type="Rhea" id="RHEA:38663"/>
        <dbReference type="ChEBI" id="CHEBI:57262"/>
    </reaction>
</comment>
<dbReference type="GO" id="GO:0005789">
    <property type="term" value="C:endoplasmic reticulum membrane"/>
    <property type="evidence" value="ECO:0007669"/>
    <property type="project" value="UniProtKB-SubCell"/>
</dbReference>
<feature type="region of interest" description="Disordered" evidence="12">
    <location>
        <begin position="1"/>
        <end position="33"/>
    </location>
</feature>
<sequence>MSSTMQDSQETFLSEDREEAAAEEDEDNGVRIVSSGEILMGRLRERQEVRIRMKQSENVPGPKVELDLNLGAMEVFLSPRQVHLLLCLSERFTGEGVNAAQMPDCAPKESERDHRQVPVASNVTLSAATQTTTPFTPMSGSVGLQQGWSSNIYDDPAAKSCQQIFYSIAEPSNPIVGGGCGNIFDSVMSSSSSMTSSMSSATNCGKRSSGPDADNSLISRFAMRVASILVICLHEDVLFESSLDSPQCRPLTEESVVKMTGMAECVFRKLLEVEYDTEVDGGTDECLNGVLGKHHLRLWLAPVIAEGDEQRNMKENVMQIAVSVARGHLKEVLTDVAVPLLDFHREDTSGLARRPDVVVNVHKLEKIRQRGGAVRFSLPITTINCILAPCNTEIDISIYDRLKAVLDDSPFVHNNEELSQKLDYTTRRSSKEAQNPSTTATLVVASQCADVKLRFPIPDLRPLHDPQRVPWWRRNVRPDFLTFRLHGMKISNVATSGYKMEAREIHIFYCENDRAPSIAIGRCSQRLDADTQLMDIPAVLVEVVPHEEDTLSLLERLERESPTEGAPKKPNPTPFSAKRVCRESDTPHKKSPNDDTETLIIPGDSAEMSTFCEFAHRNSRLRIKINLPLVSLQLRSKHLYEILYNRINSDLLLWEPASNASVPQQTLDNFLNVGMMDSIYAPAASIRAMASDYSATNTSESSGEEDANVFYSMYDRKKNRMPEPVVEGTKSCDVCVHVSITEGLLTMQAPVRDSKNLVIPEQFGEYVIKVDCLSLFTVKGYCGNENLGFVCLEVVDADFYHCGIMPSPNSDPPIRWFDSLLPDYLLRTIYSTPKDLTMQKPRRPKEREMISLAIQIKHCPEQRLKRIRVAAGIEAATLRHNPSQPEHTWLTELIDMFDVVDYPILGYTVSGVVTEMHLHLWDCAIDYRPIYFPYRAVITLGNFMVSSNITTTSPGCTLRFVAEDCTLSLAPQAVEAPPGGAAEDFPKVPENLHGDSRDLVCVVDLGLFEISLRLNEKATSYAPKFDMRAAINDVHIRTCADSARALAQLISYIAAKGDLESNGPEETCDSTGNLGEADADLLSVRSSQVSIPEVTHTQQQHMGISSKQSQKGSTPDSVSITSSDLRELYDFESSVMGGGQQEQQIDIEVEEALPQVAKDLGSVRRREVATPSKGHQRHIRNVSSGTDDDFCFISEEERVIFGGGQSEVAVTEDPIRIVDNHFSVPNRKPDLLQAPHDFPMAVIRYTLCEMSITWHIFGGSDFGSAPQVVVKKDDSLLEDESYRLSYHLPMSDVYKYGVSYAAGAKNVADARRHQPTGGKLSWKTRGGINRRHDILMEFQLNKVRFSHEVYPSDREQASRQVLLVSDMEIKDKLAVSNINKFLYHPTSGTIKPQQSRANLIVIKALHLRSDLSLPAQECCLRVSMLPLRLNIDQDSLLFLFDFFQEFSGGDTPSNQEVVAQRQVPPSMSPPPIMMVDLPEAAQELQARKMVSENLMLLMEDEGEKATTPTAADTEDNSPIYFRSISFSPEVKIRIDYQGKRVELSRGPLAGLLMGLGQLHCSEIRLKRICHKNGILGVDKLLNFLLQEWLQDIKRNQLPSLLGVQGIRDLFWLPIEQYQKDGQIVRGLQRGAQSFTARTALAALEITTRVIHLLQITAETAYDMVSPGPLVRRVRGYKKGKRKRVQPPQDIREGVANAYQIVRDGIGETVHTIMEVAALEHDQKGYTGAVGAVVREIPSTMVKPIVLATQATTNVLGGVRNQLVPDARIEAREKWKDDED</sequence>
<dbReference type="GO" id="GO:0000422">
    <property type="term" value="P:autophagy of mitochondrion"/>
    <property type="evidence" value="ECO:0007669"/>
    <property type="project" value="TreeGrafter"/>
</dbReference>
<dbReference type="GO" id="GO:0043495">
    <property type="term" value="F:protein-membrane adaptor activity"/>
    <property type="evidence" value="ECO:0007669"/>
    <property type="project" value="TreeGrafter"/>
</dbReference>
<dbReference type="GO" id="GO:0034045">
    <property type="term" value="C:phagophore assembly site membrane"/>
    <property type="evidence" value="ECO:0007669"/>
    <property type="project" value="UniProtKB-SubCell"/>
</dbReference>
<dbReference type="EnsemblMetazoa" id="LLOJ008658-RA">
    <property type="protein sequence ID" value="LLOJ008658-PA"/>
    <property type="gene ID" value="LLOJ008658"/>
</dbReference>
<dbReference type="InterPro" id="IPR026849">
    <property type="entry name" value="ATG2"/>
</dbReference>
<dbReference type="GO" id="GO:0032266">
    <property type="term" value="F:phosphatidylinositol-3-phosphate binding"/>
    <property type="evidence" value="ECO:0007669"/>
    <property type="project" value="TreeGrafter"/>
</dbReference>
<keyword evidence="14" id="KW-1185">Reference proteome</keyword>
<evidence type="ECO:0000313" key="13">
    <source>
        <dbReference type="EnsemblMetazoa" id="LLOJ008658-PA"/>
    </source>
</evidence>
<evidence type="ECO:0000256" key="6">
    <source>
        <dbReference type="ARBA" id="ARBA00022824"/>
    </source>
</evidence>
<feature type="compositionally biased region" description="Basic and acidic residues" evidence="12">
    <location>
        <begin position="580"/>
        <end position="593"/>
    </location>
</feature>